<gene>
    <name evidence="2" type="ORF">LCGC14_1730900</name>
</gene>
<protein>
    <submittedName>
        <fullName evidence="2">Uncharacterized protein</fullName>
    </submittedName>
</protein>
<comment type="caution">
    <text evidence="2">The sequence shown here is derived from an EMBL/GenBank/DDBJ whole genome shotgun (WGS) entry which is preliminary data.</text>
</comment>
<organism evidence="2">
    <name type="scientific">marine sediment metagenome</name>
    <dbReference type="NCBI Taxonomy" id="412755"/>
    <lineage>
        <taxon>unclassified sequences</taxon>
        <taxon>metagenomes</taxon>
        <taxon>ecological metagenomes</taxon>
    </lineage>
</organism>
<sequence>MSELSPAEKALAKYMRRKSIDGDNRGWIDDAHNAGFSAGEKNGQREMLEKVRSAIKKIAEKYPLEGDHEGDARHNYPDRSRALRDELDKLEAELKDG</sequence>
<reference evidence="2" key="1">
    <citation type="journal article" date="2015" name="Nature">
        <title>Complex archaea that bridge the gap between prokaryotes and eukaryotes.</title>
        <authorList>
            <person name="Spang A."/>
            <person name="Saw J.H."/>
            <person name="Jorgensen S.L."/>
            <person name="Zaremba-Niedzwiedzka K."/>
            <person name="Martijn J."/>
            <person name="Lind A.E."/>
            <person name="van Eijk R."/>
            <person name="Schleper C."/>
            <person name="Guy L."/>
            <person name="Ettema T.J."/>
        </authorList>
    </citation>
    <scope>NUCLEOTIDE SEQUENCE</scope>
</reference>
<accession>A0A0F9HXB7</accession>
<proteinExistence type="predicted"/>
<dbReference type="AlphaFoldDB" id="A0A0F9HXB7"/>
<evidence type="ECO:0000313" key="2">
    <source>
        <dbReference type="EMBL" id="KKM07742.1"/>
    </source>
</evidence>
<name>A0A0F9HXB7_9ZZZZ</name>
<dbReference type="EMBL" id="LAZR01015705">
    <property type="protein sequence ID" value="KKM07742.1"/>
    <property type="molecule type" value="Genomic_DNA"/>
</dbReference>
<feature type="region of interest" description="Disordered" evidence="1">
    <location>
        <begin position="62"/>
        <end position="81"/>
    </location>
</feature>
<evidence type="ECO:0000256" key="1">
    <source>
        <dbReference type="SAM" id="MobiDB-lite"/>
    </source>
</evidence>